<evidence type="ECO:0000256" key="1">
    <source>
        <dbReference type="ARBA" id="ARBA00008857"/>
    </source>
</evidence>
<name>A0A4R5DAK4_9ACTN</name>
<dbReference type="PANTHER" id="PTHR30629">
    <property type="entry name" value="PROPHAGE INTEGRASE"/>
    <property type="match status" value="1"/>
</dbReference>
<dbReference type="RefSeq" id="WP_131894455.1">
    <property type="nucleotide sequence ID" value="NZ_SMKZ01000013.1"/>
</dbReference>
<dbReference type="Pfam" id="PF00589">
    <property type="entry name" value="Phage_integrase"/>
    <property type="match status" value="1"/>
</dbReference>
<evidence type="ECO:0000259" key="5">
    <source>
        <dbReference type="PROSITE" id="PS51898"/>
    </source>
</evidence>
<dbReference type="GO" id="GO:0006310">
    <property type="term" value="P:DNA recombination"/>
    <property type="evidence" value="ECO:0007669"/>
    <property type="project" value="UniProtKB-KW"/>
</dbReference>
<keyword evidence="2" id="KW-0229">DNA integration</keyword>
<keyword evidence="4" id="KW-0233">DNA recombination</keyword>
<dbReference type="GO" id="GO:0015074">
    <property type="term" value="P:DNA integration"/>
    <property type="evidence" value="ECO:0007669"/>
    <property type="project" value="UniProtKB-KW"/>
</dbReference>
<dbReference type="Gene3D" id="1.10.443.10">
    <property type="entry name" value="Intergrase catalytic core"/>
    <property type="match status" value="1"/>
</dbReference>
<accession>A0A4R5DAK4</accession>
<evidence type="ECO:0000313" key="7">
    <source>
        <dbReference type="Proteomes" id="UP000294739"/>
    </source>
</evidence>
<comment type="similarity">
    <text evidence="1">Belongs to the 'phage' integrase family.</text>
</comment>
<keyword evidence="7" id="KW-1185">Reference proteome</keyword>
<dbReference type="InterPro" id="IPR050808">
    <property type="entry name" value="Phage_Integrase"/>
</dbReference>
<evidence type="ECO:0000256" key="2">
    <source>
        <dbReference type="ARBA" id="ARBA00022908"/>
    </source>
</evidence>
<gene>
    <name evidence="6" type="ORF">E1269_11370</name>
</gene>
<organism evidence="6 7">
    <name type="scientific">Jiangella asiatica</name>
    <dbReference type="NCBI Taxonomy" id="2530372"/>
    <lineage>
        <taxon>Bacteria</taxon>
        <taxon>Bacillati</taxon>
        <taxon>Actinomycetota</taxon>
        <taxon>Actinomycetes</taxon>
        <taxon>Jiangellales</taxon>
        <taxon>Jiangellaceae</taxon>
        <taxon>Jiangella</taxon>
    </lineage>
</organism>
<evidence type="ECO:0000256" key="4">
    <source>
        <dbReference type="ARBA" id="ARBA00023172"/>
    </source>
</evidence>
<dbReference type="InParanoid" id="A0A4R5DAK4"/>
<dbReference type="CDD" id="cd01189">
    <property type="entry name" value="INT_ICEBs1_C_like"/>
    <property type="match status" value="1"/>
</dbReference>
<dbReference type="InterPro" id="IPR002104">
    <property type="entry name" value="Integrase_catalytic"/>
</dbReference>
<evidence type="ECO:0000256" key="3">
    <source>
        <dbReference type="ARBA" id="ARBA00023125"/>
    </source>
</evidence>
<proteinExistence type="inferred from homology"/>
<evidence type="ECO:0000313" key="6">
    <source>
        <dbReference type="EMBL" id="TDE10666.1"/>
    </source>
</evidence>
<dbReference type="EMBL" id="SMKZ01000013">
    <property type="protein sequence ID" value="TDE10666.1"/>
    <property type="molecule type" value="Genomic_DNA"/>
</dbReference>
<reference evidence="6 7" key="1">
    <citation type="submission" date="2019-03" db="EMBL/GenBank/DDBJ databases">
        <title>Draft genome sequences of novel Actinobacteria.</title>
        <authorList>
            <person name="Sahin N."/>
            <person name="Ay H."/>
            <person name="Saygin H."/>
        </authorList>
    </citation>
    <scope>NUCLEOTIDE SEQUENCE [LARGE SCALE GENOMIC DNA]</scope>
    <source>
        <strain evidence="6 7">5K138</strain>
    </source>
</reference>
<dbReference type="InterPro" id="IPR013762">
    <property type="entry name" value="Integrase-like_cat_sf"/>
</dbReference>
<dbReference type="Proteomes" id="UP000294739">
    <property type="component" value="Unassembled WGS sequence"/>
</dbReference>
<keyword evidence="3" id="KW-0238">DNA-binding</keyword>
<protein>
    <submittedName>
        <fullName evidence="6">Site-specific integrase</fullName>
    </submittedName>
</protein>
<dbReference type="OrthoDB" id="4326943at2"/>
<comment type="caution">
    <text evidence="6">The sequence shown here is derived from an EMBL/GenBank/DDBJ whole genome shotgun (WGS) entry which is preliminary data.</text>
</comment>
<dbReference type="PROSITE" id="PS51898">
    <property type="entry name" value="TYR_RECOMBINASE"/>
    <property type="match status" value="1"/>
</dbReference>
<dbReference type="InterPro" id="IPR011010">
    <property type="entry name" value="DNA_brk_join_enz"/>
</dbReference>
<dbReference type="PANTHER" id="PTHR30629:SF2">
    <property type="entry name" value="PROPHAGE INTEGRASE INTS-RELATED"/>
    <property type="match status" value="1"/>
</dbReference>
<feature type="domain" description="Tyr recombinase" evidence="5">
    <location>
        <begin position="70"/>
        <end position="269"/>
    </location>
</feature>
<dbReference type="Gene3D" id="1.10.150.130">
    <property type="match status" value="1"/>
</dbReference>
<dbReference type="SUPFAM" id="SSF56349">
    <property type="entry name" value="DNA breaking-rejoining enzymes"/>
    <property type="match status" value="1"/>
</dbReference>
<dbReference type="GO" id="GO:0003677">
    <property type="term" value="F:DNA binding"/>
    <property type="evidence" value="ECO:0007669"/>
    <property type="project" value="UniProtKB-KW"/>
</dbReference>
<dbReference type="InterPro" id="IPR010998">
    <property type="entry name" value="Integrase_recombinase_N"/>
</dbReference>
<dbReference type="AlphaFoldDB" id="A0A4R5DAK4"/>
<sequence length="277" mass="30128">MPPALGEVRLGEITTPLLDRVIGKIGADVGGPTAKTCRSVISGVMGLAARRGAVLANPVREVEHIESKAKQARSLTDAELAAWLNALRADPRAVRKELPDLTLFMLSTGCRIGEALAVLWDQVDLATGTVQITHTVIRVRGEGLIRKWIKNRFDRALQLPLVAVAMLRRRFVPGTQLDRPVFPDSRGGFRDPSNTSRDIRLARGPAAMEWLTSHVYRKTTATVLDDAGMSARQVADQLGHARPSMTQDVYMGRRVLNPGAAEDLDGMLNKAASEGKL</sequence>